<proteinExistence type="inferred from homology"/>
<keyword evidence="5 13" id="KW-0808">Transferase</keyword>
<evidence type="ECO:0000256" key="6">
    <source>
        <dbReference type="ARBA" id="ARBA00022695"/>
    </source>
</evidence>
<organism evidence="16 17">
    <name type="scientific">Grifola frondosa</name>
    <name type="common">Maitake</name>
    <name type="synonym">Polyporus frondosus</name>
    <dbReference type="NCBI Taxonomy" id="5627"/>
    <lineage>
        <taxon>Eukaryota</taxon>
        <taxon>Fungi</taxon>
        <taxon>Dikarya</taxon>
        <taxon>Basidiomycota</taxon>
        <taxon>Agaricomycotina</taxon>
        <taxon>Agaricomycetes</taxon>
        <taxon>Polyporales</taxon>
        <taxon>Grifolaceae</taxon>
        <taxon>Grifola</taxon>
    </lineage>
</organism>
<evidence type="ECO:0000259" key="15">
    <source>
        <dbReference type="PROSITE" id="PS50878"/>
    </source>
</evidence>
<dbReference type="Gene3D" id="1.10.357.90">
    <property type="match status" value="1"/>
</dbReference>
<evidence type="ECO:0000256" key="7">
    <source>
        <dbReference type="ARBA" id="ARBA00022723"/>
    </source>
</evidence>
<dbReference type="Pfam" id="PF12009">
    <property type="entry name" value="Telomerase_RBD"/>
    <property type="match status" value="1"/>
</dbReference>
<accession>A0A1C7M6Z5</accession>
<dbReference type="InterPro" id="IPR000477">
    <property type="entry name" value="RT_dom"/>
</dbReference>
<dbReference type="CDD" id="cd01648">
    <property type="entry name" value="TERT"/>
    <property type="match status" value="1"/>
</dbReference>
<evidence type="ECO:0000256" key="10">
    <source>
        <dbReference type="ARBA" id="ARBA00022918"/>
    </source>
</evidence>
<keyword evidence="9 13" id="KW-0779">Telomere</keyword>
<dbReference type="GO" id="GO:0000781">
    <property type="term" value="C:chromosome, telomeric region"/>
    <property type="evidence" value="ECO:0007669"/>
    <property type="project" value="UniProtKB-SubCell"/>
</dbReference>
<dbReference type="SMART" id="SM00975">
    <property type="entry name" value="Telomerase_RBD"/>
    <property type="match status" value="1"/>
</dbReference>
<dbReference type="GO" id="GO:0003720">
    <property type="term" value="F:telomerase activity"/>
    <property type="evidence" value="ECO:0007669"/>
    <property type="project" value="InterPro"/>
</dbReference>
<sequence>MEDPGSTKPPVTLSLLNSYFPRVCTLKAYLTEILEPLQDDNTILVIESDSVAYLALLQKSYVAPQQDAKARFKVLPPMSHMRDTIDRAQERLFLNALKRKNKRLVNVITFGYRQASQNGELGKAGMSRVPLTNFFVNTIVTALQAPEWEILLQRIGEDAMFHLLVDTSIFVPLPNDCLCQVAGDSIIELQLPSVLAPRHPDLPDQGCIPPNTRGIKRQPPNCHPDERTSKRLKTGGPFDSVASSVLAHPSNDPAQCQKRTPVDIPLVRARLFYARPYYVPHTNKIIIGLPPKHILNRLHPSYRGKPPMPPGEWVDPDPRKQMDDARHLAKYVFPRQYNLSNPFVLEKSKQRHAFRFPDYLDREQEIKESSCKTPKRLKKVLDMLEKLIWRHTKCGYKALLHTACPSKLTTNNQRGLDSSVILEMMSEHSIQLQTQGTLSDPNASVDSVGRSIVPHGLSQAQRHYKNKPRFAEFACNYAEVYRYAVLVTNAVIPKAFWGCDKNFKVVLRHVKSFISARRFETVTLHAILQGFSTSECEWLALNGAGSLKQRRVSVSDSLKRRELLEEFLFWYFDSFLLPLLKSTFYVTESSAFRNKVLYFRQDDWSTLCAPLVDRLSSETFQRIEQHEAEEILRQRKLGFSFVRLLPKETGVRPIVNLRRRKPISRVSSFISAMAPTRNIDSSGIFKGPFQRPEPSINQILQATFQILTHEKEAQADLLGASAFGPNEVYTKLKAFKSRLAASDPSGKLPKLYFVKVDVQACFDTIEQTKLLEILREAISEDSYLIQQYGLINQVGPKVKRTFAKKAQPEDDHPHFLAFAAQLADALRHTIFVDKVVYSFSKREDIIELLEEHISENIVKIGQDYFRQVVGIPQGSVLSALLCSFFYGDLERRHFKFAQDPQSASDSPRNPDTVSHLPKCIQMLLRLIDDYLLVTTSLPRAGKFLDMMIQGHPEYGCFISVDKTLTNFEHGALMNVIDPRQKGVVYSLSMTTHDITIHVRMSDSRTNLALTDTADLQDSLTVNVGRRACVTFTHKMMQLAKSKSHIIWNDTTLNSVHTVYLNIYQNFMLLAMKMHHYLRSWGLNVPGSFSFILRTIRQMIRYTYATMRNKSTNKVAKAGGGRCDVKEVQILWLGAHAFHTVLSRKPMSYKRILKSLEFELSLPRNRRLRKEFRAVTTEGLTILTLLSF</sequence>
<keyword evidence="4 13" id="KW-0158">Chromosome</keyword>
<dbReference type="EC" id="2.7.7.49" evidence="2 13"/>
<feature type="region of interest" description="Disordered" evidence="14">
    <location>
        <begin position="201"/>
        <end position="235"/>
    </location>
</feature>
<dbReference type="EMBL" id="LUGG01000009">
    <property type="protein sequence ID" value="OBZ72156.1"/>
    <property type="molecule type" value="Genomic_DNA"/>
</dbReference>
<evidence type="ECO:0000256" key="8">
    <source>
        <dbReference type="ARBA" id="ARBA00022842"/>
    </source>
</evidence>
<comment type="caution">
    <text evidence="16">The sequence shown here is derived from an EMBL/GenBank/DDBJ whole genome shotgun (WGS) entry which is preliminary data.</text>
</comment>
<evidence type="ECO:0000256" key="9">
    <source>
        <dbReference type="ARBA" id="ARBA00022895"/>
    </source>
</evidence>
<dbReference type="GO" id="GO:0046872">
    <property type="term" value="F:metal ion binding"/>
    <property type="evidence" value="ECO:0007669"/>
    <property type="project" value="UniProtKB-KW"/>
</dbReference>
<dbReference type="OrthoDB" id="289721at2759"/>
<keyword evidence="17" id="KW-1185">Reference proteome</keyword>
<evidence type="ECO:0000256" key="1">
    <source>
        <dbReference type="ARBA" id="ARBA00008001"/>
    </source>
</evidence>
<name>A0A1C7M6Z5_GRIFR</name>
<dbReference type="InterPro" id="IPR003545">
    <property type="entry name" value="Telomerase_RT"/>
</dbReference>
<comment type="function">
    <text evidence="13">Telomerase is a ribonucleoprotein enzyme essential for the replication of chromosome termini in most eukaryotes. It elongates telomeres. It is a reverse transcriptase that adds simple sequence repeats to chromosome ends by copying a template sequence within the RNA component of the enzyme.</text>
</comment>
<evidence type="ECO:0000256" key="2">
    <source>
        <dbReference type="ARBA" id="ARBA00012493"/>
    </source>
</evidence>
<evidence type="ECO:0000256" key="13">
    <source>
        <dbReference type="RuleBase" id="RU365061"/>
    </source>
</evidence>
<evidence type="ECO:0000256" key="12">
    <source>
        <dbReference type="ARBA" id="ARBA00048173"/>
    </source>
</evidence>
<dbReference type="AlphaFoldDB" id="A0A1C7M6Z5"/>
<keyword evidence="7 13" id="KW-0479">Metal-binding</keyword>
<evidence type="ECO:0000313" key="16">
    <source>
        <dbReference type="EMBL" id="OBZ72156.1"/>
    </source>
</evidence>
<dbReference type="PANTHER" id="PTHR12066:SF0">
    <property type="entry name" value="TELOMERASE REVERSE TRANSCRIPTASE"/>
    <property type="match status" value="1"/>
</dbReference>
<evidence type="ECO:0000256" key="14">
    <source>
        <dbReference type="SAM" id="MobiDB-lite"/>
    </source>
</evidence>
<comment type="similarity">
    <text evidence="1 13">Belongs to the reverse transcriptase family. Telomerase subfamily.</text>
</comment>
<keyword evidence="6 13" id="KW-0548">Nucleotidyltransferase</keyword>
<dbReference type="GO" id="GO:0070034">
    <property type="term" value="F:telomerase RNA binding"/>
    <property type="evidence" value="ECO:0007669"/>
    <property type="project" value="TreeGrafter"/>
</dbReference>
<dbReference type="InterPro" id="IPR049139">
    <property type="entry name" value="TERT_C"/>
</dbReference>
<keyword evidence="10 13" id="KW-0695">RNA-directed DNA polymerase</keyword>
<gene>
    <name evidence="16" type="primary">trt1</name>
    <name evidence="16" type="ORF">A0H81_07634</name>
</gene>
<dbReference type="OMA" id="FDTIPQE"/>
<dbReference type="GO" id="GO:0042162">
    <property type="term" value="F:telomeric DNA binding"/>
    <property type="evidence" value="ECO:0007669"/>
    <property type="project" value="TreeGrafter"/>
</dbReference>
<reference evidence="16 17" key="1">
    <citation type="submission" date="2016-03" db="EMBL/GenBank/DDBJ databases">
        <title>Whole genome sequencing of Grifola frondosa 9006-11.</title>
        <authorList>
            <person name="Min B."/>
            <person name="Park H."/>
            <person name="Kim J.-G."/>
            <person name="Cho H."/>
            <person name="Oh Y.-L."/>
            <person name="Kong W.-S."/>
            <person name="Choi I.-G."/>
        </authorList>
    </citation>
    <scope>NUCLEOTIDE SEQUENCE [LARGE SCALE GENOMIC DNA]</scope>
    <source>
        <strain evidence="16 17">9006-11</strain>
    </source>
</reference>
<dbReference type="GO" id="GO:0000333">
    <property type="term" value="C:telomerase catalytic core complex"/>
    <property type="evidence" value="ECO:0007669"/>
    <property type="project" value="TreeGrafter"/>
</dbReference>
<dbReference type="Proteomes" id="UP000092993">
    <property type="component" value="Unassembled WGS sequence"/>
</dbReference>
<dbReference type="Gene3D" id="1.10.132.70">
    <property type="match status" value="1"/>
</dbReference>
<dbReference type="PRINTS" id="PR01365">
    <property type="entry name" value="TELOMERASERT"/>
</dbReference>
<dbReference type="Pfam" id="PF21399">
    <property type="entry name" value="TERT_C"/>
    <property type="match status" value="1"/>
</dbReference>
<protein>
    <recommendedName>
        <fullName evidence="3 13">Telomerase reverse transcriptase</fullName>
        <ecNumber evidence="2 13">2.7.7.49</ecNumber>
    </recommendedName>
    <alternativeName>
        <fullName evidence="13">Telomerase catalytic subunit</fullName>
    </alternativeName>
</protein>
<comment type="subcellular location">
    <subcellularLocation>
        <location evidence="13">Nucleus</location>
    </subcellularLocation>
    <subcellularLocation>
        <location evidence="13">Chromosome</location>
        <location evidence="13">Telomere</location>
    </subcellularLocation>
</comment>
<dbReference type="PANTHER" id="PTHR12066">
    <property type="entry name" value="TELOMERASE REVERSE TRANSCRIPTASE"/>
    <property type="match status" value="1"/>
</dbReference>
<evidence type="ECO:0000256" key="11">
    <source>
        <dbReference type="ARBA" id="ARBA00023242"/>
    </source>
</evidence>
<feature type="domain" description="Reverse transcriptase" evidence="15">
    <location>
        <begin position="626"/>
        <end position="987"/>
    </location>
</feature>
<evidence type="ECO:0000256" key="3">
    <source>
        <dbReference type="ARBA" id="ARBA00016182"/>
    </source>
</evidence>
<dbReference type="InterPro" id="IPR021891">
    <property type="entry name" value="Telomerase_RBD"/>
</dbReference>
<evidence type="ECO:0000256" key="4">
    <source>
        <dbReference type="ARBA" id="ARBA00022454"/>
    </source>
</evidence>
<keyword evidence="8 13" id="KW-0460">Magnesium</keyword>
<dbReference type="STRING" id="5627.A0A1C7M6Z5"/>
<comment type="catalytic activity">
    <reaction evidence="12 13">
        <text>DNA(n) + a 2'-deoxyribonucleoside 5'-triphosphate = DNA(n+1) + diphosphate</text>
        <dbReference type="Rhea" id="RHEA:22508"/>
        <dbReference type="Rhea" id="RHEA-COMP:17339"/>
        <dbReference type="Rhea" id="RHEA-COMP:17340"/>
        <dbReference type="ChEBI" id="CHEBI:33019"/>
        <dbReference type="ChEBI" id="CHEBI:61560"/>
        <dbReference type="ChEBI" id="CHEBI:173112"/>
        <dbReference type="EC" id="2.7.7.49"/>
    </reaction>
</comment>
<keyword evidence="11 13" id="KW-0539">Nucleus</keyword>
<evidence type="ECO:0000313" key="17">
    <source>
        <dbReference type="Proteomes" id="UP000092993"/>
    </source>
</evidence>
<dbReference type="GO" id="GO:0007004">
    <property type="term" value="P:telomere maintenance via telomerase"/>
    <property type="evidence" value="ECO:0007669"/>
    <property type="project" value="TreeGrafter"/>
</dbReference>
<dbReference type="PROSITE" id="PS50878">
    <property type="entry name" value="RT_POL"/>
    <property type="match status" value="1"/>
</dbReference>
<evidence type="ECO:0000256" key="5">
    <source>
        <dbReference type="ARBA" id="ARBA00022679"/>
    </source>
</evidence>